<organism evidence="2 3">
    <name type="scientific">Vespula maculifrons</name>
    <name type="common">Eastern yellow jacket</name>
    <name type="synonym">Wasp</name>
    <dbReference type="NCBI Taxonomy" id="7453"/>
    <lineage>
        <taxon>Eukaryota</taxon>
        <taxon>Metazoa</taxon>
        <taxon>Ecdysozoa</taxon>
        <taxon>Arthropoda</taxon>
        <taxon>Hexapoda</taxon>
        <taxon>Insecta</taxon>
        <taxon>Pterygota</taxon>
        <taxon>Neoptera</taxon>
        <taxon>Endopterygota</taxon>
        <taxon>Hymenoptera</taxon>
        <taxon>Apocrita</taxon>
        <taxon>Aculeata</taxon>
        <taxon>Vespoidea</taxon>
        <taxon>Vespidae</taxon>
        <taxon>Vespinae</taxon>
        <taxon>Vespula</taxon>
    </lineage>
</organism>
<gene>
    <name evidence="2" type="ORF">V1477_008868</name>
</gene>
<keyword evidence="3" id="KW-1185">Reference proteome</keyword>
<protein>
    <submittedName>
        <fullName evidence="2">Uncharacterized protein</fullName>
    </submittedName>
</protein>
<dbReference type="EMBL" id="JAYRBN010000056">
    <property type="protein sequence ID" value="KAL2743379.1"/>
    <property type="molecule type" value="Genomic_DNA"/>
</dbReference>
<accession>A0ABD2CE76</accession>
<evidence type="ECO:0000313" key="3">
    <source>
        <dbReference type="Proteomes" id="UP001607303"/>
    </source>
</evidence>
<feature type="region of interest" description="Disordered" evidence="1">
    <location>
        <begin position="422"/>
        <end position="444"/>
    </location>
</feature>
<dbReference type="Proteomes" id="UP001607303">
    <property type="component" value="Unassembled WGS sequence"/>
</dbReference>
<comment type="caution">
    <text evidence="2">The sequence shown here is derived from an EMBL/GenBank/DDBJ whole genome shotgun (WGS) entry which is preliminary data.</text>
</comment>
<evidence type="ECO:0000313" key="2">
    <source>
        <dbReference type="EMBL" id="KAL2743379.1"/>
    </source>
</evidence>
<dbReference type="AlphaFoldDB" id="A0ABD2CE76"/>
<evidence type="ECO:0000256" key="1">
    <source>
        <dbReference type="SAM" id="MobiDB-lite"/>
    </source>
</evidence>
<name>A0ABD2CE76_VESMC</name>
<proteinExistence type="predicted"/>
<reference evidence="2 3" key="1">
    <citation type="journal article" date="2024" name="Ann. Entomol. Soc. Am.">
        <title>Genomic analyses of the southern and eastern yellowjacket wasps (Hymenoptera: Vespidae) reveal evolutionary signatures of social life.</title>
        <authorList>
            <person name="Catto M.A."/>
            <person name="Caine P.B."/>
            <person name="Orr S.E."/>
            <person name="Hunt B.G."/>
            <person name="Goodisman M.A.D."/>
        </authorList>
    </citation>
    <scope>NUCLEOTIDE SEQUENCE [LARGE SCALE GENOMIC DNA]</scope>
    <source>
        <strain evidence="2">232</strain>
        <tissue evidence="2">Head and thorax</tissue>
    </source>
</reference>
<sequence>MSLETKIIIMIDVNTLSRRFSTRSEASSKCIVIDTASECCLKCPRYRPDIRPVYTWIITITFGTDQRSDSSDYTRKDEDGVKFDRKPVVKVKRNFCKFCPNISRFDTPTEFHWFILPSNLLLGPSPFPNPDLTSGDQLKLPRKPFKIMYISSSYKAEIIISHIANLIRDMKRTLIVIQGQQTNTSSVSFFFFENSNKRKHGSKEKKEKKKRGRRKNCLEPATDIWITFLKYYYFQNDMKKIPSHGDRELSSQRYVVNTLFVTCATRTSKIEHSEPQLALMSEKGLGMAVMGEVVGVGEVEEEEEEGRPTSAVADDTPIPARPLLSLNDVSSKPVLTKFEIKPMDLDLYDNVFFIIYYMKKFQAKEERLNNILSDNVQVPILERSSAISTTSNKVETKFASVIHTFISKGGIINVTPPCPTLLTSPSPPSPSSSPFPHSHSHSYEPITDRRNEIRFHFRFGRSNKPRWEKIGAFDGERAISHCESEMSVDVESISARHLWFSAAVKAT</sequence>